<name>A0A5C6U004_9BURK</name>
<dbReference type="InterPro" id="IPR029787">
    <property type="entry name" value="Nucleotide_cyclase"/>
</dbReference>
<dbReference type="NCBIfam" id="TIGR00254">
    <property type="entry name" value="GGDEF"/>
    <property type="match status" value="1"/>
</dbReference>
<organism evidence="5 6">
    <name type="scientific">Piscinibacter aquaticus</name>
    <dbReference type="NCBI Taxonomy" id="392597"/>
    <lineage>
        <taxon>Bacteria</taxon>
        <taxon>Pseudomonadati</taxon>
        <taxon>Pseudomonadota</taxon>
        <taxon>Betaproteobacteria</taxon>
        <taxon>Burkholderiales</taxon>
        <taxon>Sphaerotilaceae</taxon>
        <taxon>Piscinibacter</taxon>
    </lineage>
</organism>
<feature type="coiled-coil region" evidence="1">
    <location>
        <begin position="146"/>
        <end position="177"/>
    </location>
</feature>
<dbReference type="SMART" id="SM00267">
    <property type="entry name" value="GGDEF"/>
    <property type="match status" value="1"/>
</dbReference>
<dbReference type="PROSITE" id="PS50112">
    <property type="entry name" value="PAS"/>
    <property type="match status" value="1"/>
</dbReference>
<comment type="caution">
    <text evidence="5">The sequence shown here is derived from an EMBL/GenBank/DDBJ whole genome shotgun (WGS) entry which is preliminary data.</text>
</comment>
<dbReference type="GO" id="GO:0006355">
    <property type="term" value="P:regulation of DNA-templated transcription"/>
    <property type="evidence" value="ECO:0007669"/>
    <property type="project" value="InterPro"/>
</dbReference>
<evidence type="ECO:0000259" key="3">
    <source>
        <dbReference type="PROSITE" id="PS50113"/>
    </source>
</evidence>
<evidence type="ECO:0000313" key="6">
    <source>
        <dbReference type="Proteomes" id="UP000321832"/>
    </source>
</evidence>
<keyword evidence="1" id="KW-0175">Coiled coil</keyword>
<evidence type="ECO:0000259" key="2">
    <source>
        <dbReference type="PROSITE" id="PS50112"/>
    </source>
</evidence>
<dbReference type="FunFam" id="3.30.70.270:FF:000001">
    <property type="entry name" value="Diguanylate cyclase domain protein"/>
    <property type="match status" value="1"/>
</dbReference>
<dbReference type="InterPro" id="IPR000700">
    <property type="entry name" value="PAS-assoc_C"/>
</dbReference>
<evidence type="ECO:0000259" key="4">
    <source>
        <dbReference type="PROSITE" id="PS50887"/>
    </source>
</evidence>
<dbReference type="PANTHER" id="PTHR44757:SF2">
    <property type="entry name" value="BIOFILM ARCHITECTURE MAINTENANCE PROTEIN MBAA"/>
    <property type="match status" value="1"/>
</dbReference>
<dbReference type="EMBL" id="VOPW01000001">
    <property type="protein sequence ID" value="TXC65138.1"/>
    <property type="molecule type" value="Genomic_DNA"/>
</dbReference>
<protein>
    <submittedName>
        <fullName evidence="5">Diguanylate cyclase</fullName>
    </submittedName>
</protein>
<dbReference type="Proteomes" id="UP000321832">
    <property type="component" value="Unassembled WGS sequence"/>
</dbReference>
<feature type="domain" description="PAC" evidence="3">
    <location>
        <begin position="374"/>
        <end position="424"/>
    </location>
</feature>
<dbReference type="Gene3D" id="3.30.70.270">
    <property type="match status" value="1"/>
</dbReference>
<dbReference type="PROSITE" id="PS50887">
    <property type="entry name" value="GGDEF"/>
    <property type="match status" value="1"/>
</dbReference>
<dbReference type="PROSITE" id="PS50113">
    <property type="entry name" value="PAC"/>
    <property type="match status" value="1"/>
</dbReference>
<dbReference type="InterPro" id="IPR000014">
    <property type="entry name" value="PAS"/>
</dbReference>
<dbReference type="Gene3D" id="3.30.450.20">
    <property type="entry name" value="PAS domain"/>
    <property type="match status" value="3"/>
</dbReference>
<keyword evidence="6" id="KW-1185">Reference proteome</keyword>
<reference evidence="5 6" key="1">
    <citation type="submission" date="2019-08" db="EMBL/GenBank/DDBJ databases">
        <authorList>
            <person name="Khan S.A."/>
            <person name="Jeon C.O."/>
            <person name="Jeong S.E."/>
        </authorList>
    </citation>
    <scope>NUCLEOTIDE SEQUENCE [LARGE SCALE GENOMIC DNA]</scope>
    <source>
        <strain evidence="6">IMCC1728</strain>
    </source>
</reference>
<dbReference type="GO" id="GO:0003824">
    <property type="term" value="F:catalytic activity"/>
    <property type="evidence" value="ECO:0007669"/>
    <property type="project" value="UniProtKB-ARBA"/>
</dbReference>
<proteinExistence type="predicted"/>
<dbReference type="InterPro" id="IPR035965">
    <property type="entry name" value="PAS-like_dom_sf"/>
</dbReference>
<dbReference type="Pfam" id="PF00989">
    <property type="entry name" value="PAS"/>
    <property type="match status" value="1"/>
</dbReference>
<dbReference type="NCBIfam" id="TIGR00229">
    <property type="entry name" value="sensory_box"/>
    <property type="match status" value="1"/>
</dbReference>
<dbReference type="Pfam" id="PF12860">
    <property type="entry name" value="PAS_7"/>
    <property type="match status" value="2"/>
</dbReference>
<gene>
    <name evidence="5" type="ORF">FSC37_00250</name>
</gene>
<dbReference type="CDD" id="cd01949">
    <property type="entry name" value="GGDEF"/>
    <property type="match status" value="1"/>
</dbReference>
<feature type="domain" description="PAS" evidence="2">
    <location>
        <begin position="298"/>
        <end position="343"/>
    </location>
</feature>
<dbReference type="SMART" id="SM00091">
    <property type="entry name" value="PAS"/>
    <property type="match status" value="3"/>
</dbReference>
<dbReference type="AlphaFoldDB" id="A0A5C6U004"/>
<evidence type="ECO:0000256" key="1">
    <source>
        <dbReference type="SAM" id="Coils"/>
    </source>
</evidence>
<accession>A0A5C6U004</accession>
<feature type="domain" description="GGDEF" evidence="4">
    <location>
        <begin position="463"/>
        <end position="599"/>
    </location>
</feature>
<dbReference type="InterPro" id="IPR052155">
    <property type="entry name" value="Biofilm_reg_signaling"/>
</dbReference>
<dbReference type="PANTHER" id="PTHR44757">
    <property type="entry name" value="DIGUANYLATE CYCLASE DGCP"/>
    <property type="match status" value="1"/>
</dbReference>
<dbReference type="SUPFAM" id="SSF55785">
    <property type="entry name" value="PYP-like sensor domain (PAS domain)"/>
    <property type="match status" value="3"/>
</dbReference>
<sequence>MPASLAAHRPPLPVRLWHTLRRWLGGGAQPPYIEAMDAMDAGIVLYDAQDRLVLCNRNFRALYPGLTHMLVPGRTFEEMLREAASLGMIPEAQGDLEAFIAERVRQHRNPGIPLLRQMADGRWRRITEQRLPDGSLLAFSIDVSELVAKEKALDEARTQAQQAHERLEDAIEALSDGFVLYDADDRLVVCNQRYRETYQLSAPAIRPGTRFEDILRYGLARGQYPAAEGREMEWLEERLYRHRHADQPILQELPGNRWLRIEERITRLGGVAGVRVDVTELVHREQQLKQINARLAESRAQLHAVIGTAMSAIVTLDENGQVLSANPAATTIFGWPEDELVGQPLRTLVPADAGPDPLALLTARGPEARAGRAPPQDIRARHRDGRSVTVQLALSRLDTGGQARFVALFTDLSEREAYAQALRDANAQLAHLSETDALTGIANRRRFDRALHEEWQRCGRHGLPLALLLIDVDHFKRYNDSRGHPMGDECLRAIAQILRNCVHRAGDLVARYGGEEFALLLPHTGEAEAMAIALACIEAVEQAELPHPDSPLAPHVTLSIGVASAVHVGDTRAAALLDAADSAVYAAKRAGRRRAVMAE</sequence>
<dbReference type="SUPFAM" id="SSF55073">
    <property type="entry name" value="Nucleotide cyclase"/>
    <property type="match status" value="1"/>
</dbReference>
<dbReference type="InterPro" id="IPR043128">
    <property type="entry name" value="Rev_trsase/Diguanyl_cyclase"/>
</dbReference>
<dbReference type="CDD" id="cd00130">
    <property type="entry name" value="PAS"/>
    <property type="match status" value="1"/>
</dbReference>
<dbReference type="InterPro" id="IPR013767">
    <property type="entry name" value="PAS_fold"/>
</dbReference>
<evidence type="ECO:0000313" key="5">
    <source>
        <dbReference type="EMBL" id="TXC65138.1"/>
    </source>
</evidence>
<dbReference type="InterPro" id="IPR000160">
    <property type="entry name" value="GGDEF_dom"/>
</dbReference>
<dbReference type="Pfam" id="PF00990">
    <property type="entry name" value="GGDEF"/>
    <property type="match status" value="1"/>
</dbReference>